<dbReference type="GO" id="GO:0006556">
    <property type="term" value="P:S-adenosylmethionine biosynthetic process"/>
    <property type="evidence" value="ECO:0007669"/>
    <property type="project" value="UniProtKB-UniRule"/>
</dbReference>
<keyword evidence="5 10" id="KW-0479">Metal-binding</keyword>
<dbReference type="Pfam" id="PF02772">
    <property type="entry name" value="S-AdoMet_synt_M"/>
    <property type="match status" value="1"/>
</dbReference>
<evidence type="ECO:0000256" key="3">
    <source>
        <dbReference type="ARBA" id="ARBA00022563"/>
    </source>
</evidence>
<dbReference type="InterPro" id="IPR022631">
    <property type="entry name" value="ADOMET_SYNTHASE_CS"/>
</dbReference>
<feature type="binding site" description="in other chain" evidence="10">
    <location>
        <begin position="242"/>
        <end position="243"/>
    </location>
    <ligand>
        <name>ATP</name>
        <dbReference type="ChEBI" id="CHEBI:30616"/>
        <note>ligand shared between two neighboring subunits</note>
    </ligand>
</feature>
<evidence type="ECO:0000313" key="16">
    <source>
        <dbReference type="EMBL" id="VUZ84929.1"/>
    </source>
</evidence>
<dbReference type="Pfam" id="PF00438">
    <property type="entry name" value="S-AdoMet_synt_N"/>
    <property type="match status" value="1"/>
</dbReference>
<dbReference type="GO" id="GO:0005524">
    <property type="term" value="F:ATP binding"/>
    <property type="evidence" value="ECO:0007669"/>
    <property type="project" value="UniProtKB-UniRule"/>
</dbReference>
<proteinExistence type="inferred from homology"/>
<dbReference type="GO" id="GO:0004478">
    <property type="term" value="F:methionine adenosyltransferase activity"/>
    <property type="evidence" value="ECO:0007669"/>
    <property type="project" value="UniProtKB-UniRule"/>
</dbReference>
<dbReference type="GO" id="GO:0006730">
    <property type="term" value="P:one-carbon metabolic process"/>
    <property type="evidence" value="ECO:0007669"/>
    <property type="project" value="UniProtKB-KW"/>
</dbReference>
<comment type="pathway">
    <text evidence="1 10">Amino-acid biosynthesis; S-adenosyl-L-methionine biosynthesis; S-adenosyl-L-methionine from L-methionine: step 1/1.</text>
</comment>
<dbReference type="InterPro" id="IPR002133">
    <property type="entry name" value="S-AdoMet_synthetase"/>
</dbReference>
<feature type="binding site" description="in other chain" evidence="10">
    <location>
        <position position="16"/>
    </location>
    <ligand>
        <name>ATP</name>
        <dbReference type="ChEBI" id="CHEBI:30616"/>
        <note>ligand shared between two neighboring subunits</note>
    </ligand>
</feature>
<reference evidence="16 17" key="1">
    <citation type="submission" date="2019-07" db="EMBL/GenBank/DDBJ databases">
        <authorList>
            <person name="Cremers G."/>
        </authorList>
    </citation>
    <scope>NUCLEOTIDE SEQUENCE [LARGE SCALE GENOMIC DNA]</scope>
</reference>
<dbReference type="NCBIfam" id="TIGR01034">
    <property type="entry name" value="metK"/>
    <property type="match status" value="1"/>
</dbReference>
<dbReference type="EMBL" id="CABIKM010000021">
    <property type="protein sequence ID" value="VUZ84929.1"/>
    <property type="molecule type" value="Genomic_DNA"/>
</dbReference>
<feature type="binding site" description="in other chain" evidence="10">
    <location>
        <position position="267"/>
    </location>
    <ligand>
        <name>L-methionine</name>
        <dbReference type="ChEBI" id="CHEBI:57844"/>
        <note>ligand shared between two neighboring subunits</note>
    </ligand>
</feature>
<keyword evidence="7 10" id="KW-0067">ATP-binding</keyword>
<feature type="binding site" evidence="10">
    <location>
        <position position="259"/>
    </location>
    <ligand>
        <name>ATP</name>
        <dbReference type="ChEBI" id="CHEBI:30616"/>
        <note>ligand shared between two neighboring subunits</note>
    </ligand>
</feature>
<keyword evidence="10" id="KW-0963">Cytoplasm</keyword>
<feature type="binding site" description="in other chain" evidence="10">
    <location>
        <begin position="227"/>
        <end position="228"/>
    </location>
    <ligand>
        <name>ATP</name>
        <dbReference type="ChEBI" id="CHEBI:30616"/>
        <note>ligand shared between two neighboring subunits</note>
    </ligand>
</feature>
<evidence type="ECO:0000256" key="2">
    <source>
        <dbReference type="ARBA" id="ARBA00009685"/>
    </source>
</evidence>
<comment type="subunit">
    <text evidence="10">Homotetramer; dimer of dimers.</text>
</comment>
<dbReference type="Gene3D" id="3.30.300.10">
    <property type="match status" value="3"/>
</dbReference>
<dbReference type="PANTHER" id="PTHR11964">
    <property type="entry name" value="S-ADENOSYLMETHIONINE SYNTHETASE"/>
    <property type="match status" value="1"/>
</dbReference>
<feature type="binding site" evidence="10">
    <location>
        <position position="18"/>
    </location>
    <ligand>
        <name>Mg(2+)</name>
        <dbReference type="ChEBI" id="CHEBI:18420"/>
    </ligand>
</feature>
<keyword evidence="9 10" id="KW-0630">Potassium</keyword>
<dbReference type="InterPro" id="IPR022628">
    <property type="entry name" value="S-AdoMet_synt_N"/>
</dbReference>
<organism evidence="16 17">
    <name type="scientific">Candidatus Methylomirabilis lanthanidiphila</name>
    <dbReference type="NCBI Taxonomy" id="2211376"/>
    <lineage>
        <taxon>Bacteria</taxon>
        <taxon>Candidatus Methylomirabilota</taxon>
        <taxon>Candidatus Methylomirabilia</taxon>
        <taxon>Candidatus Methylomirabilales</taxon>
        <taxon>Candidatus Methylomirabilaceae</taxon>
        <taxon>Candidatus Methylomirabilis</taxon>
    </lineage>
</organism>
<dbReference type="EC" id="2.5.1.6" evidence="10"/>
<evidence type="ECO:0000259" key="13">
    <source>
        <dbReference type="Pfam" id="PF00438"/>
    </source>
</evidence>
<evidence type="ECO:0000256" key="10">
    <source>
        <dbReference type="HAMAP-Rule" id="MF_00086"/>
    </source>
</evidence>
<keyword evidence="6 10" id="KW-0547">Nucleotide-binding</keyword>
<feature type="binding site" description="in other chain" evidence="10">
    <location>
        <position position="57"/>
    </location>
    <ligand>
        <name>L-methionine</name>
        <dbReference type="ChEBI" id="CHEBI:57844"/>
        <note>ligand shared between two neighboring subunits</note>
    </ligand>
</feature>
<evidence type="ECO:0000256" key="12">
    <source>
        <dbReference type="RuleBase" id="RU004462"/>
    </source>
</evidence>
<feature type="region of interest" description="Flexible loop" evidence="10">
    <location>
        <begin position="100"/>
        <end position="110"/>
    </location>
</feature>
<keyword evidence="4 10" id="KW-0808">Transferase</keyword>
<keyword evidence="3 10" id="KW-0554">One-carbon metabolism</keyword>
<feature type="binding site" description="in other chain" evidence="10">
    <location>
        <position position="100"/>
    </location>
    <ligand>
        <name>L-methionine</name>
        <dbReference type="ChEBI" id="CHEBI:57844"/>
        <note>ligand shared between two neighboring subunits</note>
    </ligand>
</feature>
<comment type="cofactor">
    <cofactor evidence="10">
        <name>K(+)</name>
        <dbReference type="ChEBI" id="CHEBI:29103"/>
    </cofactor>
    <text evidence="10">Binds 1 potassium ion per subunit.</text>
</comment>
<accession>A0A564ZHX3</accession>
<dbReference type="GO" id="GO:0000287">
    <property type="term" value="F:magnesium ion binding"/>
    <property type="evidence" value="ECO:0007669"/>
    <property type="project" value="UniProtKB-UniRule"/>
</dbReference>
<dbReference type="PIRSF" id="PIRSF000497">
    <property type="entry name" value="MAT"/>
    <property type="match status" value="1"/>
</dbReference>
<keyword evidence="17" id="KW-1185">Reference proteome</keyword>
<feature type="binding site" evidence="10">
    <location>
        <position position="236"/>
    </location>
    <ligand>
        <name>L-methionine</name>
        <dbReference type="ChEBI" id="CHEBI:57844"/>
        <note>ligand shared between two neighboring subunits</note>
    </ligand>
</feature>
<evidence type="ECO:0000256" key="6">
    <source>
        <dbReference type="ARBA" id="ARBA00022741"/>
    </source>
</evidence>
<dbReference type="AlphaFoldDB" id="A0A564ZHX3"/>
<name>A0A564ZHX3_9BACT</name>
<dbReference type="InterPro" id="IPR022630">
    <property type="entry name" value="S-AdoMet_synt_C"/>
</dbReference>
<evidence type="ECO:0000256" key="7">
    <source>
        <dbReference type="ARBA" id="ARBA00022840"/>
    </source>
</evidence>
<dbReference type="GO" id="GO:0005737">
    <property type="term" value="C:cytoplasm"/>
    <property type="evidence" value="ECO:0007669"/>
    <property type="project" value="UniProtKB-SubCell"/>
</dbReference>
<evidence type="ECO:0000256" key="8">
    <source>
        <dbReference type="ARBA" id="ARBA00022842"/>
    </source>
</evidence>
<protein>
    <recommendedName>
        <fullName evidence="10">S-adenosylmethionine synthase</fullName>
        <shortName evidence="10">AdoMet synthase</shortName>
        <ecNumber evidence="10">2.5.1.6</ecNumber>
    </recommendedName>
    <alternativeName>
        <fullName evidence="10">MAT</fullName>
    </alternativeName>
    <alternativeName>
        <fullName evidence="10">Methionine adenosyltransferase</fullName>
    </alternativeName>
</protein>
<evidence type="ECO:0000256" key="11">
    <source>
        <dbReference type="RuleBase" id="RU000542"/>
    </source>
</evidence>
<sequence length="385" mass="42113">MPKMYLFTSESVTEGHPDKIADQISDAVLDAIFAQDPYGRVACETLVTTGLAFVAGEISTKCYVDIPKVVRETIRDVGYTRAKYGFDYETCAIITSIQEQSADIALGVDIQGAGDQGLMFGYASDETPELMPMPIMLAHKLVRRLAEVRRTEILDYLRPDGKSQVTVEYVNGKPNRIDSVVISAQHSPDVSLKQIREDIVEQVILPVLPQELVDLERIHYHINPTGRFVTGGPHGDTGLTGRKLIADTYGGVGSHGGGAFSGKDPTKVDRSASYNARYIAKNFVAAGLAKKCEIQLAYAIGVADPVSVLVDSKGTGIIPDEEMIRMVPLYFELTPAGMIKALDLRRPIFKQTAAYGHFGRTEPDFTWERTDKAEALRQEAAKLGA</sequence>
<feature type="domain" description="S-adenosylmethionine synthetase central" evidence="14">
    <location>
        <begin position="111"/>
        <end position="228"/>
    </location>
</feature>
<comment type="subcellular location">
    <subcellularLocation>
        <location evidence="10 11">Cytoplasm</location>
    </subcellularLocation>
</comment>
<feature type="binding site" evidence="10">
    <location>
        <position position="44"/>
    </location>
    <ligand>
        <name>K(+)</name>
        <dbReference type="ChEBI" id="CHEBI:29103"/>
    </ligand>
</feature>
<comment type="similarity">
    <text evidence="2 10 12">Belongs to the AdoMet synthase family.</text>
</comment>
<dbReference type="HAMAP" id="MF_00086">
    <property type="entry name" value="S_AdoMet_synth1"/>
    <property type="match status" value="1"/>
</dbReference>
<evidence type="ECO:0000256" key="4">
    <source>
        <dbReference type="ARBA" id="ARBA00022679"/>
    </source>
</evidence>
<comment type="catalytic activity">
    <reaction evidence="10">
        <text>L-methionine + ATP + H2O = S-adenosyl-L-methionine + phosphate + diphosphate</text>
        <dbReference type="Rhea" id="RHEA:21080"/>
        <dbReference type="ChEBI" id="CHEBI:15377"/>
        <dbReference type="ChEBI" id="CHEBI:30616"/>
        <dbReference type="ChEBI" id="CHEBI:33019"/>
        <dbReference type="ChEBI" id="CHEBI:43474"/>
        <dbReference type="ChEBI" id="CHEBI:57844"/>
        <dbReference type="ChEBI" id="CHEBI:59789"/>
        <dbReference type="EC" id="2.5.1.6"/>
    </reaction>
</comment>
<dbReference type="UniPathway" id="UPA00315">
    <property type="reaction ID" value="UER00080"/>
</dbReference>
<dbReference type="SUPFAM" id="SSF55973">
    <property type="entry name" value="S-adenosylmethionine synthetase"/>
    <property type="match status" value="3"/>
</dbReference>
<evidence type="ECO:0000259" key="14">
    <source>
        <dbReference type="Pfam" id="PF02772"/>
    </source>
</evidence>
<evidence type="ECO:0000256" key="1">
    <source>
        <dbReference type="ARBA" id="ARBA00005224"/>
    </source>
</evidence>
<dbReference type="Proteomes" id="UP000334340">
    <property type="component" value="Unassembled WGS sequence"/>
</dbReference>
<evidence type="ECO:0000259" key="15">
    <source>
        <dbReference type="Pfam" id="PF02773"/>
    </source>
</evidence>
<feature type="binding site" evidence="10">
    <location>
        <position position="263"/>
    </location>
    <ligand>
        <name>ATP</name>
        <dbReference type="ChEBI" id="CHEBI:30616"/>
        <note>ligand shared between two neighboring subunits</note>
    </ligand>
</feature>
<dbReference type="Pfam" id="PF02773">
    <property type="entry name" value="S-AdoMet_synt_C"/>
    <property type="match status" value="1"/>
</dbReference>
<dbReference type="CDD" id="cd18079">
    <property type="entry name" value="S-AdoMet_synt"/>
    <property type="match status" value="1"/>
</dbReference>
<dbReference type="InterPro" id="IPR022636">
    <property type="entry name" value="S-AdoMet_synthetase_sfam"/>
</dbReference>
<evidence type="ECO:0000256" key="9">
    <source>
        <dbReference type="ARBA" id="ARBA00022958"/>
    </source>
</evidence>
<dbReference type="InterPro" id="IPR022629">
    <property type="entry name" value="S-AdoMet_synt_central"/>
</dbReference>
<keyword evidence="8 10" id="KW-0460">Magnesium</keyword>
<feature type="domain" description="S-adenosylmethionine synthetase N-terminal" evidence="13">
    <location>
        <begin position="5"/>
        <end position="102"/>
    </location>
</feature>
<evidence type="ECO:0000256" key="5">
    <source>
        <dbReference type="ARBA" id="ARBA00022723"/>
    </source>
</evidence>
<dbReference type="PROSITE" id="PS00377">
    <property type="entry name" value="ADOMET_SYNTHASE_2"/>
    <property type="match status" value="1"/>
</dbReference>
<evidence type="ECO:0000313" key="17">
    <source>
        <dbReference type="Proteomes" id="UP000334340"/>
    </source>
</evidence>
<comment type="function">
    <text evidence="10">Catalyzes the formation of S-adenosylmethionine (AdoMet) from methionine and ATP. The overall synthetic reaction is composed of two sequential steps, AdoMet formation and the subsequent tripolyphosphate hydrolysis which occurs prior to release of AdoMet from the enzyme.</text>
</comment>
<feature type="binding site" evidence="10">
    <location>
        <position position="236"/>
    </location>
    <ligand>
        <name>ATP</name>
        <dbReference type="ChEBI" id="CHEBI:30616"/>
        <note>ligand shared between two neighboring subunits</note>
    </ligand>
</feature>
<gene>
    <name evidence="10" type="primary">metK</name>
    <name evidence="16" type="ORF">MELA_01304</name>
</gene>
<dbReference type="PROSITE" id="PS00376">
    <property type="entry name" value="ADOMET_SYNTHASE_1"/>
    <property type="match status" value="1"/>
</dbReference>
<dbReference type="FunFam" id="3.30.300.10:FF:000003">
    <property type="entry name" value="S-adenosylmethionine synthase"/>
    <property type="match status" value="1"/>
</dbReference>
<feature type="binding site" description="in other chain" evidence="10">
    <location>
        <begin position="160"/>
        <end position="162"/>
    </location>
    <ligand>
        <name>ATP</name>
        <dbReference type="ChEBI" id="CHEBI:30616"/>
        <note>ligand shared between two neighboring subunits</note>
    </ligand>
</feature>
<comment type="cofactor">
    <cofactor evidence="10">
        <name>Mg(2+)</name>
        <dbReference type="ChEBI" id="CHEBI:18420"/>
    </cofactor>
    <text evidence="10">Binds 2 divalent ions per subunit.</text>
</comment>
<feature type="domain" description="S-adenosylmethionine synthetase C-terminal" evidence="15">
    <location>
        <begin position="231"/>
        <end position="369"/>
    </location>
</feature>